<feature type="domain" description="Carbohydrate kinase FGGY N-terminal" evidence="8">
    <location>
        <begin position="9"/>
        <end position="220"/>
    </location>
</feature>
<name>A0A6B2M370_9BACT</name>
<protein>
    <submittedName>
        <fullName evidence="10">Rhamnulokinase</fullName>
    </submittedName>
</protein>
<evidence type="ECO:0000256" key="2">
    <source>
        <dbReference type="ARBA" id="ARBA00022679"/>
    </source>
</evidence>
<dbReference type="GO" id="GO:0019301">
    <property type="term" value="P:rhamnose catabolic process"/>
    <property type="evidence" value="ECO:0007669"/>
    <property type="project" value="InterPro"/>
</dbReference>
<organism evidence="10 11">
    <name type="scientific">Oceanipulchritudo coccoides</name>
    <dbReference type="NCBI Taxonomy" id="2706888"/>
    <lineage>
        <taxon>Bacteria</taxon>
        <taxon>Pseudomonadati</taxon>
        <taxon>Verrucomicrobiota</taxon>
        <taxon>Opitutia</taxon>
        <taxon>Puniceicoccales</taxon>
        <taxon>Oceanipulchritudinaceae</taxon>
        <taxon>Oceanipulchritudo</taxon>
    </lineage>
</organism>
<keyword evidence="2" id="KW-0808">Transferase</keyword>
<evidence type="ECO:0000313" key="11">
    <source>
        <dbReference type="Proteomes" id="UP000478417"/>
    </source>
</evidence>
<keyword evidence="4 10" id="KW-0418">Kinase</keyword>
<dbReference type="RefSeq" id="WP_163965458.1">
    <property type="nucleotide sequence ID" value="NZ_JAAGNX010000002.1"/>
</dbReference>
<keyword evidence="3" id="KW-0547">Nucleotide-binding</keyword>
<dbReference type="PANTHER" id="PTHR10196:SF93">
    <property type="entry name" value="L-RHAMNULOKINASE"/>
    <property type="match status" value="1"/>
</dbReference>
<dbReference type="Pfam" id="PF02782">
    <property type="entry name" value="FGGY_C"/>
    <property type="match status" value="1"/>
</dbReference>
<feature type="domain" description="Carbohydrate kinase FGGY C-terminal" evidence="9">
    <location>
        <begin position="255"/>
        <end position="445"/>
    </location>
</feature>
<keyword evidence="6" id="KW-1015">Disulfide bond</keyword>
<dbReference type="SUPFAM" id="SSF53067">
    <property type="entry name" value="Actin-like ATPase domain"/>
    <property type="match status" value="2"/>
</dbReference>
<dbReference type="Gene3D" id="3.30.420.40">
    <property type="match status" value="2"/>
</dbReference>
<keyword evidence="5" id="KW-0067">ATP-binding</keyword>
<evidence type="ECO:0000259" key="8">
    <source>
        <dbReference type="Pfam" id="PF00370"/>
    </source>
</evidence>
<evidence type="ECO:0000256" key="3">
    <source>
        <dbReference type="ARBA" id="ARBA00022741"/>
    </source>
</evidence>
<dbReference type="InterPro" id="IPR018485">
    <property type="entry name" value="FGGY_C"/>
</dbReference>
<comment type="similarity">
    <text evidence="1">Belongs to the FGGY kinase family.</text>
</comment>
<dbReference type="PANTHER" id="PTHR10196">
    <property type="entry name" value="SUGAR KINASE"/>
    <property type="match status" value="1"/>
</dbReference>
<accession>A0A6B2M370</accession>
<proteinExistence type="inferred from homology"/>
<dbReference type="GO" id="GO:0005524">
    <property type="term" value="F:ATP binding"/>
    <property type="evidence" value="ECO:0007669"/>
    <property type="project" value="UniProtKB-KW"/>
</dbReference>
<comment type="caution">
    <text evidence="10">The sequence shown here is derived from an EMBL/GenBank/DDBJ whole genome shotgun (WGS) entry which is preliminary data.</text>
</comment>
<dbReference type="InterPro" id="IPR013449">
    <property type="entry name" value="Rhamnulokinase"/>
</dbReference>
<dbReference type="InterPro" id="IPR018484">
    <property type="entry name" value="FGGY_N"/>
</dbReference>
<evidence type="ECO:0000256" key="4">
    <source>
        <dbReference type="ARBA" id="ARBA00022777"/>
    </source>
</evidence>
<gene>
    <name evidence="10" type="ORF">G0Q06_10375</name>
</gene>
<keyword evidence="7" id="KW-0684">Rhamnose metabolism</keyword>
<evidence type="ECO:0000313" key="10">
    <source>
        <dbReference type="EMBL" id="NDV62856.1"/>
    </source>
</evidence>
<sequence length="469" mass="51555">MTTSPITVAAVDMGATSGRVFRVRWDGSRIDLTESHRFTHGFEKLGQNYYWQPGVLFREIVKGIQAARREASTLASCGVDFWGVDHALLLEDGRLAHPVYSYRDERTRPLLPKSDSEQARRLYEKTGIPIVLYNSSFQLMETLQAMPSLKDSVKRCLFLPDYFNYLLSGSMLNEVSIASTSQLLSLDSGRFDTDLMQELGIPDSWFFGPVKAGKRLGNVVGERGLSGLTVSLVPGHDTSCAFEGAPGATEDDFIVSTGTWCLAGCFSDTPFPIEKGLAQGISHERCGNGNFRPTKILLGLWLVEKLLESFQAKPSSAEEWMQLDEAVSKIPRQDYVIDTADEALFNPKDMKEAIDSQLNAYGHDKPQTLPGYLKLAAESIAQSIADSMDDFESSLGRTFGKILVIGGGAKNAILCKAISERSGRAVHAYPTEAAIIGNAAYQLKAMDAIDSVEEIRAQLPRLIEARIFS</sequence>
<dbReference type="GO" id="GO:0004370">
    <property type="term" value="F:glycerol kinase activity"/>
    <property type="evidence" value="ECO:0007669"/>
    <property type="project" value="TreeGrafter"/>
</dbReference>
<keyword evidence="11" id="KW-1185">Reference proteome</keyword>
<dbReference type="InterPro" id="IPR043129">
    <property type="entry name" value="ATPase_NBD"/>
</dbReference>
<dbReference type="AlphaFoldDB" id="A0A6B2M370"/>
<dbReference type="Proteomes" id="UP000478417">
    <property type="component" value="Unassembled WGS sequence"/>
</dbReference>
<evidence type="ECO:0000256" key="1">
    <source>
        <dbReference type="ARBA" id="ARBA00009156"/>
    </source>
</evidence>
<evidence type="ECO:0000256" key="5">
    <source>
        <dbReference type="ARBA" id="ARBA00022840"/>
    </source>
</evidence>
<evidence type="ECO:0000256" key="6">
    <source>
        <dbReference type="ARBA" id="ARBA00023157"/>
    </source>
</evidence>
<dbReference type="GO" id="GO:0005829">
    <property type="term" value="C:cytosol"/>
    <property type="evidence" value="ECO:0007669"/>
    <property type="project" value="TreeGrafter"/>
</dbReference>
<dbReference type="CDD" id="cd07771">
    <property type="entry name" value="ASKHA_NBD_FGGY_RhaB-like"/>
    <property type="match status" value="1"/>
</dbReference>
<reference evidence="10 11" key="1">
    <citation type="submission" date="2020-02" db="EMBL/GenBank/DDBJ databases">
        <title>Albibacoteraceae fam. nov., the first described family within the subdivision 4 Verrucomicrobia.</title>
        <authorList>
            <person name="Xi F."/>
        </authorList>
    </citation>
    <scope>NUCLEOTIDE SEQUENCE [LARGE SCALE GENOMIC DNA]</scope>
    <source>
        <strain evidence="10 11">CK1056</strain>
    </source>
</reference>
<dbReference type="Pfam" id="PF00370">
    <property type="entry name" value="FGGY_N"/>
    <property type="match status" value="1"/>
</dbReference>
<evidence type="ECO:0000259" key="9">
    <source>
        <dbReference type="Pfam" id="PF02782"/>
    </source>
</evidence>
<dbReference type="EMBL" id="JAAGNX010000002">
    <property type="protein sequence ID" value="NDV62856.1"/>
    <property type="molecule type" value="Genomic_DNA"/>
</dbReference>
<dbReference type="GO" id="GO:0008993">
    <property type="term" value="F:rhamnulokinase activity"/>
    <property type="evidence" value="ECO:0007669"/>
    <property type="project" value="InterPro"/>
</dbReference>
<evidence type="ECO:0000256" key="7">
    <source>
        <dbReference type="ARBA" id="ARBA00023308"/>
    </source>
</evidence>
<dbReference type="GO" id="GO:0006071">
    <property type="term" value="P:glycerol metabolic process"/>
    <property type="evidence" value="ECO:0007669"/>
    <property type="project" value="TreeGrafter"/>
</dbReference>